<dbReference type="Proteomes" id="UP001605036">
    <property type="component" value="Unassembled WGS sequence"/>
</dbReference>
<dbReference type="EMBL" id="JBHFFA010000008">
    <property type="protein sequence ID" value="KAL2607699.1"/>
    <property type="molecule type" value="Genomic_DNA"/>
</dbReference>
<evidence type="ECO:0000313" key="2">
    <source>
        <dbReference type="EMBL" id="KAL2607699.1"/>
    </source>
</evidence>
<evidence type="ECO:0000259" key="1">
    <source>
        <dbReference type="Pfam" id="PF03732"/>
    </source>
</evidence>
<proteinExistence type="predicted"/>
<evidence type="ECO:0000313" key="3">
    <source>
        <dbReference type="Proteomes" id="UP001605036"/>
    </source>
</evidence>
<dbReference type="InterPro" id="IPR005162">
    <property type="entry name" value="Retrotrans_gag_dom"/>
</dbReference>
<name>A0ABD1XFH2_9MARC</name>
<protein>
    <recommendedName>
        <fullName evidence="1">Retrotransposon gag domain-containing protein</fullName>
    </recommendedName>
</protein>
<comment type="caution">
    <text evidence="2">The sequence shown here is derived from an EMBL/GenBank/DDBJ whole genome shotgun (WGS) entry which is preliminary data.</text>
</comment>
<keyword evidence="3" id="KW-1185">Reference proteome</keyword>
<accession>A0ABD1XFH2</accession>
<sequence>MCIDQEDKDVIQTLINTMQNQPETKNEHHGHYHRLVAQMNMKYMRLKETLRIIPIPCRDPRHQIACKWYNHKKTALTDWDDLKTTFFKRFWTLDYKHTDLKKLASLRRKKESLQDYEERFKELLDQIPARAQGQAPYSKEQAVIWFLEGLPEPVEMFCRQQGAGTLDDAIKAAKTYEILGTLSPKRV</sequence>
<organism evidence="2 3">
    <name type="scientific">Riccia fluitans</name>
    <dbReference type="NCBI Taxonomy" id="41844"/>
    <lineage>
        <taxon>Eukaryota</taxon>
        <taxon>Viridiplantae</taxon>
        <taxon>Streptophyta</taxon>
        <taxon>Embryophyta</taxon>
        <taxon>Marchantiophyta</taxon>
        <taxon>Marchantiopsida</taxon>
        <taxon>Marchantiidae</taxon>
        <taxon>Marchantiales</taxon>
        <taxon>Ricciaceae</taxon>
        <taxon>Riccia</taxon>
    </lineage>
</organism>
<dbReference type="Pfam" id="PF03732">
    <property type="entry name" value="Retrotrans_gag"/>
    <property type="match status" value="1"/>
</dbReference>
<gene>
    <name evidence="2" type="ORF">R1flu_026272</name>
</gene>
<dbReference type="AlphaFoldDB" id="A0ABD1XFH2"/>
<feature type="domain" description="Retrotransposon gag" evidence="1">
    <location>
        <begin position="68"/>
        <end position="151"/>
    </location>
</feature>
<reference evidence="2 3" key="1">
    <citation type="submission" date="2024-09" db="EMBL/GenBank/DDBJ databases">
        <title>Chromosome-scale assembly of Riccia fluitans.</title>
        <authorList>
            <person name="Paukszto L."/>
            <person name="Sawicki J."/>
            <person name="Karawczyk K."/>
            <person name="Piernik-Szablinska J."/>
            <person name="Szczecinska M."/>
            <person name="Mazdziarz M."/>
        </authorList>
    </citation>
    <scope>NUCLEOTIDE SEQUENCE [LARGE SCALE GENOMIC DNA]</scope>
    <source>
        <strain evidence="2">Rf_01</strain>
        <tissue evidence="2">Aerial parts of the thallus</tissue>
    </source>
</reference>